<dbReference type="AlphaFoldDB" id="A0A6P1GA45"/>
<dbReference type="GO" id="GO:0016226">
    <property type="term" value="P:iron-sulfur cluster assembly"/>
    <property type="evidence" value="ECO:0007669"/>
    <property type="project" value="TreeGrafter"/>
</dbReference>
<dbReference type="PANTHER" id="PTHR22602">
    <property type="entry name" value="TRANSFERASE CAF17, MITOCHONDRIAL-RELATED"/>
    <property type="match status" value="1"/>
</dbReference>
<reference evidence="2 3" key="2">
    <citation type="journal article" date="2020" name="MBio">
        <title>Isolation and Molecular Analysis of a Novel Neorickettsia Species That Causes Potomac Horse Fever.</title>
        <authorList>
            <person name="Teymournejad O."/>
            <person name="Lin M."/>
            <person name="Bekebrede H."/>
            <person name="Kamr A."/>
            <person name="Toribio R.E."/>
            <person name="Arroyo L.G."/>
            <person name="Baird J.D."/>
            <person name="Rikihisa Y."/>
        </authorList>
    </citation>
    <scope>NUCLEOTIDE SEQUENCE [LARGE SCALE GENOMIC DNA]</scope>
    <source>
        <strain evidence="2 3">Fin17</strain>
    </source>
</reference>
<dbReference type="PIRSF" id="PIRSF006487">
    <property type="entry name" value="GcvT"/>
    <property type="match status" value="1"/>
</dbReference>
<dbReference type="InterPro" id="IPR045179">
    <property type="entry name" value="YgfZ/GcvT"/>
</dbReference>
<proteinExistence type="predicted"/>
<name>A0A6P1GA45_9RICK</name>
<dbReference type="NCBIfam" id="TIGR03317">
    <property type="entry name" value="ygfZ_signature"/>
    <property type="match status" value="1"/>
</dbReference>
<keyword evidence="2" id="KW-0808">Transferase</keyword>
<dbReference type="InterPro" id="IPR027266">
    <property type="entry name" value="TrmE/GcvT-like"/>
</dbReference>
<dbReference type="Gene3D" id="3.30.1360.120">
    <property type="entry name" value="Probable tRNA modification gtpase trme, domain 1"/>
    <property type="match status" value="1"/>
</dbReference>
<sequence length="310" mass="35280">MHFFRDKTRFYSVSGEKVRAFLQGIVTCNVETPEDCIYGLILTPKGRLVCDLFVYRCSTETELLLETNRCNTEALLRMLDLYNFKRGITIQEKAYFSYVGIPKGSDICVAQPEEGNQYTCRGTRTKESTGAIQDICQFLEVLEGTRETKTQLRLIKECLSCVRDPRNVNLGFRIVLASSEFPVSESCHEEYQRIRIMNKISEAGKELKPNIFPLEYAMDYAFDFNKGCYVGQEVISRFRVRNSIERALFCLQVEEGAGIEEGDKIYLGDDIVGCFSSCCKNQGLAVLPKYILERRTSIKQESGKPIAILA</sequence>
<keyword evidence="2" id="KW-0489">Methyltransferase</keyword>
<dbReference type="PANTHER" id="PTHR22602:SF0">
    <property type="entry name" value="TRANSFERASE CAF17, MITOCHONDRIAL-RELATED"/>
    <property type="match status" value="1"/>
</dbReference>
<gene>
    <name evidence="2" type="ORF">GP480_01295</name>
</gene>
<protein>
    <submittedName>
        <fullName evidence="2">Aminomethyltransferase</fullName>
    </submittedName>
</protein>
<evidence type="ECO:0000313" key="2">
    <source>
        <dbReference type="EMBL" id="QHD65093.1"/>
    </source>
</evidence>
<dbReference type="Proteomes" id="UP000464912">
    <property type="component" value="Chromosome"/>
</dbReference>
<dbReference type="RefSeq" id="WP_160095160.1">
    <property type="nucleotide sequence ID" value="NZ_CP047224.1"/>
</dbReference>
<dbReference type="InterPro" id="IPR017703">
    <property type="entry name" value="YgfZ/GCV_T_CS"/>
</dbReference>
<dbReference type="KEGG" id="nef:GP480_01295"/>
<keyword evidence="3" id="KW-1185">Reference proteome</keyword>
<accession>A0A6P1GA45</accession>
<evidence type="ECO:0000313" key="3">
    <source>
        <dbReference type="Proteomes" id="UP000464912"/>
    </source>
</evidence>
<dbReference type="GO" id="GO:0032259">
    <property type="term" value="P:methylation"/>
    <property type="evidence" value="ECO:0007669"/>
    <property type="project" value="UniProtKB-KW"/>
</dbReference>
<dbReference type="SUPFAM" id="SSF103025">
    <property type="entry name" value="Folate-binding domain"/>
    <property type="match status" value="1"/>
</dbReference>
<reference evidence="2 3" key="1">
    <citation type="journal article" date="2020" name="MBio">
        <title>Erratum for Teymournejad et al., 'Isolation and Molecular Analysis of a Novel Neorickettsia Species That Causes Potomac Horse Fever'.</title>
        <authorList>
            <person name="Teymournejad O."/>
            <person name="Lin M."/>
            <person name="Bekebrede H."/>
            <person name="Kamr A."/>
            <person name="Toribio R.E."/>
            <person name="Arroyo L.G."/>
            <person name="Baird J.D."/>
            <person name="Rikihisa Y."/>
        </authorList>
    </citation>
    <scope>NUCLEOTIDE SEQUENCE [LARGE SCALE GENOMIC DNA]</scope>
    <source>
        <strain evidence="2 3">Fin17</strain>
    </source>
</reference>
<organism evidence="2 3">
    <name type="scientific">Neorickettsia findlayensis</name>
    <dbReference type="NCBI Taxonomy" id="2686014"/>
    <lineage>
        <taxon>Bacteria</taxon>
        <taxon>Pseudomonadati</taxon>
        <taxon>Pseudomonadota</taxon>
        <taxon>Alphaproteobacteria</taxon>
        <taxon>Rickettsiales</taxon>
        <taxon>Anaplasmataceae</taxon>
        <taxon>Neorickettsia</taxon>
    </lineage>
</organism>
<evidence type="ECO:0000256" key="1">
    <source>
        <dbReference type="ARBA" id="ARBA00022946"/>
    </source>
</evidence>
<dbReference type="EMBL" id="CP047224">
    <property type="protein sequence ID" value="QHD65093.1"/>
    <property type="molecule type" value="Genomic_DNA"/>
</dbReference>
<keyword evidence="1" id="KW-0809">Transit peptide</keyword>
<dbReference type="GO" id="GO:0008168">
    <property type="term" value="F:methyltransferase activity"/>
    <property type="evidence" value="ECO:0007669"/>
    <property type="project" value="UniProtKB-KW"/>
</dbReference>